<feature type="compositionally biased region" description="Polar residues" evidence="1">
    <location>
        <begin position="15"/>
        <end position="24"/>
    </location>
</feature>
<accession>A0AAE0ZB27</accession>
<keyword evidence="3" id="KW-1185">Reference proteome</keyword>
<comment type="caution">
    <text evidence="2">The sequence shown here is derived from an EMBL/GenBank/DDBJ whole genome shotgun (WGS) entry which is preliminary data.</text>
</comment>
<proteinExistence type="predicted"/>
<organism evidence="2 3">
    <name type="scientific">Elysia crispata</name>
    <name type="common">lettuce slug</name>
    <dbReference type="NCBI Taxonomy" id="231223"/>
    <lineage>
        <taxon>Eukaryota</taxon>
        <taxon>Metazoa</taxon>
        <taxon>Spiralia</taxon>
        <taxon>Lophotrochozoa</taxon>
        <taxon>Mollusca</taxon>
        <taxon>Gastropoda</taxon>
        <taxon>Heterobranchia</taxon>
        <taxon>Euthyneura</taxon>
        <taxon>Panpulmonata</taxon>
        <taxon>Sacoglossa</taxon>
        <taxon>Placobranchoidea</taxon>
        <taxon>Plakobranchidae</taxon>
        <taxon>Elysia</taxon>
    </lineage>
</organism>
<sequence>MGAPPMSCWERSARSETSQSQCLSGSDRPLQLVAKARIKIQPSRTCQNIHPPLIEPNAELESSPNGMFRAICYKTPSSCRVSSAPMQYKISE</sequence>
<feature type="region of interest" description="Disordered" evidence="1">
    <location>
        <begin position="1"/>
        <end position="26"/>
    </location>
</feature>
<gene>
    <name evidence="2" type="ORF">RRG08_002336</name>
</gene>
<evidence type="ECO:0000313" key="3">
    <source>
        <dbReference type="Proteomes" id="UP001283361"/>
    </source>
</evidence>
<dbReference type="AlphaFoldDB" id="A0AAE0ZB27"/>
<dbReference type="Proteomes" id="UP001283361">
    <property type="component" value="Unassembled WGS sequence"/>
</dbReference>
<protein>
    <submittedName>
        <fullName evidence="2">Uncharacterized protein</fullName>
    </submittedName>
</protein>
<dbReference type="EMBL" id="JAWDGP010004263">
    <property type="protein sequence ID" value="KAK3766104.1"/>
    <property type="molecule type" value="Genomic_DNA"/>
</dbReference>
<name>A0AAE0ZB27_9GAST</name>
<reference evidence="2" key="1">
    <citation type="journal article" date="2023" name="G3 (Bethesda)">
        <title>A reference genome for the long-term kleptoplast-retaining sea slug Elysia crispata morphotype clarki.</title>
        <authorList>
            <person name="Eastman K.E."/>
            <person name="Pendleton A.L."/>
            <person name="Shaikh M.A."/>
            <person name="Suttiyut T."/>
            <person name="Ogas R."/>
            <person name="Tomko P."/>
            <person name="Gavelis G."/>
            <person name="Widhalm J.R."/>
            <person name="Wisecaver J.H."/>
        </authorList>
    </citation>
    <scope>NUCLEOTIDE SEQUENCE</scope>
    <source>
        <strain evidence="2">ECLA1</strain>
    </source>
</reference>
<evidence type="ECO:0000313" key="2">
    <source>
        <dbReference type="EMBL" id="KAK3766104.1"/>
    </source>
</evidence>
<evidence type="ECO:0000256" key="1">
    <source>
        <dbReference type="SAM" id="MobiDB-lite"/>
    </source>
</evidence>